<name>A0ABU3SF08_9HYPH</name>
<evidence type="ECO:0000313" key="9">
    <source>
        <dbReference type="Proteomes" id="UP001254257"/>
    </source>
</evidence>
<evidence type="ECO:0000256" key="5">
    <source>
        <dbReference type="ARBA" id="ARBA00035167"/>
    </source>
</evidence>
<comment type="subunit">
    <text evidence="6 7">Part of the 30S ribosomal subunit. Contacts proteins S3 and S10.</text>
</comment>
<dbReference type="SUPFAM" id="SSF57716">
    <property type="entry name" value="Glucocorticoid receptor-like (DNA-binding domain)"/>
    <property type="match status" value="1"/>
</dbReference>
<evidence type="ECO:0000256" key="1">
    <source>
        <dbReference type="ARBA" id="ARBA00003686"/>
    </source>
</evidence>
<evidence type="ECO:0000256" key="3">
    <source>
        <dbReference type="ARBA" id="ARBA00022980"/>
    </source>
</evidence>
<dbReference type="Pfam" id="PF00253">
    <property type="entry name" value="Ribosomal_S14"/>
    <property type="match status" value="1"/>
</dbReference>
<organism evidence="8 9">
    <name type="scientific">Bosea rubneri</name>
    <dbReference type="NCBI Taxonomy" id="3075434"/>
    <lineage>
        <taxon>Bacteria</taxon>
        <taxon>Pseudomonadati</taxon>
        <taxon>Pseudomonadota</taxon>
        <taxon>Alphaproteobacteria</taxon>
        <taxon>Hyphomicrobiales</taxon>
        <taxon>Boseaceae</taxon>
        <taxon>Bosea</taxon>
    </lineage>
</organism>
<proteinExistence type="inferred from homology"/>
<dbReference type="PANTHER" id="PTHR19836">
    <property type="entry name" value="30S RIBOSOMAL PROTEIN S14"/>
    <property type="match status" value="1"/>
</dbReference>
<dbReference type="Gene3D" id="1.10.287.1480">
    <property type="match status" value="1"/>
</dbReference>
<evidence type="ECO:0000256" key="4">
    <source>
        <dbReference type="ARBA" id="ARBA00023274"/>
    </source>
</evidence>
<comment type="function">
    <text evidence="1 7">Binds 16S rRNA, required for the assembly of 30S particles and may also be responsible for determining the conformation of the 16S rRNA at the A site.</text>
</comment>
<comment type="caution">
    <text evidence="8">The sequence shown here is derived from an EMBL/GenBank/DDBJ whole genome shotgun (WGS) entry which is preliminary data.</text>
</comment>
<keyword evidence="4 7" id="KW-0687">Ribonucleoprotein</keyword>
<dbReference type="PROSITE" id="PS00527">
    <property type="entry name" value="RIBOSOMAL_S14"/>
    <property type="match status" value="1"/>
</dbReference>
<protein>
    <recommendedName>
        <fullName evidence="5 7">Small ribosomal subunit protein uS14</fullName>
    </recommendedName>
</protein>
<comment type="similarity">
    <text evidence="2 7">Belongs to the universal ribosomal protein uS14 family.</text>
</comment>
<gene>
    <name evidence="7 8" type="primary">rpsN</name>
    <name evidence="8" type="ORF">RKE40_26060</name>
</gene>
<dbReference type="RefSeq" id="WP_066480049.1">
    <property type="nucleotide sequence ID" value="NZ_JAWDID010000067.1"/>
</dbReference>
<dbReference type="HAMAP" id="MF_00537">
    <property type="entry name" value="Ribosomal_uS14_1"/>
    <property type="match status" value="1"/>
</dbReference>
<evidence type="ECO:0000256" key="2">
    <source>
        <dbReference type="ARBA" id="ARBA00009083"/>
    </source>
</evidence>
<keyword evidence="7" id="KW-0694">RNA-binding</keyword>
<dbReference type="InterPro" id="IPR001209">
    <property type="entry name" value="Ribosomal_uS14"/>
</dbReference>
<dbReference type="Proteomes" id="UP001254257">
    <property type="component" value="Unassembled WGS sequence"/>
</dbReference>
<evidence type="ECO:0000313" key="8">
    <source>
        <dbReference type="EMBL" id="MDU0343368.1"/>
    </source>
</evidence>
<dbReference type="InterPro" id="IPR018271">
    <property type="entry name" value="Ribosomal_uS14_CS"/>
</dbReference>
<keyword evidence="3 7" id="KW-0689">Ribosomal protein</keyword>
<dbReference type="NCBIfam" id="NF006477">
    <property type="entry name" value="PRK08881.1"/>
    <property type="match status" value="1"/>
</dbReference>
<keyword evidence="9" id="KW-1185">Reference proteome</keyword>
<keyword evidence="7" id="KW-0699">rRNA-binding</keyword>
<accession>A0ABU3SF08</accession>
<evidence type="ECO:0000256" key="6">
    <source>
        <dbReference type="ARBA" id="ARBA00047110"/>
    </source>
</evidence>
<reference evidence="8 9" key="1">
    <citation type="submission" date="2023-09" db="EMBL/GenBank/DDBJ databases">
        <title>Whole genome shotgun sequencing (WGS) of Bosea sp. ZW T0_25, isolated from stored onions (Allium cepa).</title>
        <authorList>
            <person name="Stoll D.A."/>
            <person name="Huch M."/>
        </authorList>
    </citation>
    <scope>NUCLEOTIDE SEQUENCE [LARGE SCALE GENOMIC DNA]</scope>
    <source>
        <strain evidence="8 9">ZW T0_25</strain>
    </source>
</reference>
<sequence>MAKKSSVENNNRRKALVKKFAGKRARLLAIANDESQSMDERFLARLKLAELPRNSAGIRVRNRCEVTGRPRAFYRKLKMSRVALRELGNKGLVPGLVKSSW</sequence>
<dbReference type="PANTHER" id="PTHR19836:SF19">
    <property type="entry name" value="SMALL RIBOSOMAL SUBUNIT PROTEIN US14M"/>
    <property type="match status" value="1"/>
</dbReference>
<dbReference type="EMBL" id="JAWDID010000067">
    <property type="protein sequence ID" value="MDU0343368.1"/>
    <property type="molecule type" value="Genomic_DNA"/>
</dbReference>
<dbReference type="InterPro" id="IPR023036">
    <property type="entry name" value="Ribosomal_uS14_bac/plastid"/>
</dbReference>
<dbReference type="GO" id="GO:0005840">
    <property type="term" value="C:ribosome"/>
    <property type="evidence" value="ECO:0007669"/>
    <property type="project" value="UniProtKB-KW"/>
</dbReference>
<evidence type="ECO:0000256" key="7">
    <source>
        <dbReference type="HAMAP-Rule" id="MF_00537"/>
    </source>
</evidence>